<evidence type="ECO:0000256" key="5">
    <source>
        <dbReference type="ARBA" id="ARBA00023315"/>
    </source>
</evidence>
<feature type="active site" description="Acyl-thioester intermediate" evidence="7">
    <location>
        <position position="199"/>
    </location>
</feature>
<dbReference type="GO" id="GO:0009249">
    <property type="term" value="P:protein lipoylation"/>
    <property type="evidence" value="ECO:0007669"/>
    <property type="project" value="InterPro"/>
</dbReference>
<dbReference type="InterPro" id="IPR045864">
    <property type="entry name" value="aa-tRNA-synth_II/BPL/LPL"/>
</dbReference>
<dbReference type="PIRSF" id="PIRSF016262">
    <property type="entry name" value="LPLase"/>
    <property type="match status" value="1"/>
</dbReference>
<protein>
    <recommendedName>
        <fullName evidence="6">Octanoyl-[acyl-carrier-protein]:protein N-octanoyltransferase LIPT2, mitochondrial</fullName>
        <ecNumber evidence="6">2.3.1.181</ecNumber>
    </recommendedName>
</protein>
<dbReference type="AlphaFoldDB" id="A0A0N5AQZ4"/>
<dbReference type="NCBIfam" id="NF010925">
    <property type="entry name" value="PRK14345.1"/>
    <property type="match status" value="1"/>
</dbReference>
<dbReference type="PANTHER" id="PTHR10993:SF7">
    <property type="entry name" value="LIPOYLTRANSFERASE 2, MITOCHONDRIAL-RELATED"/>
    <property type="match status" value="1"/>
</dbReference>
<dbReference type="WBParaSite" id="SMUV_0000712201-mRNA-1">
    <property type="protein sequence ID" value="SMUV_0000712201-mRNA-1"/>
    <property type="gene ID" value="SMUV_0000712201"/>
</dbReference>
<dbReference type="PANTHER" id="PTHR10993">
    <property type="entry name" value="OCTANOYLTRANSFERASE"/>
    <property type="match status" value="1"/>
</dbReference>
<proteinExistence type="inferred from homology"/>
<evidence type="ECO:0000256" key="8">
    <source>
        <dbReference type="PIRSR" id="PIRSR016262-2"/>
    </source>
</evidence>
<dbReference type="InterPro" id="IPR020605">
    <property type="entry name" value="Octanoyltransferase_CS"/>
</dbReference>
<evidence type="ECO:0000256" key="6">
    <source>
        <dbReference type="PIRNR" id="PIRNR016262"/>
    </source>
</evidence>
<dbReference type="Proteomes" id="UP000046393">
    <property type="component" value="Unplaced"/>
</dbReference>
<keyword evidence="6" id="KW-0496">Mitochondrion</keyword>
<dbReference type="STRING" id="451379.A0A0N5AQZ4"/>
<comment type="similarity">
    <text evidence="3 6">Belongs to the LipB family.</text>
</comment>
<keyword evidence="11" id="KW-1185">Reference proteome</keyword>
<evidence type="ECO:0000259" key="10">
    <source>
        <dbReference type="PROSITE" id="PS51733"/>
    </source>
</evidence>
<dbReference type="GO" id="GO:0033819">
    <property type="term" value="F:lipoyl(octanoyl) transferase activity"/>
    <property type="evidence" value="ECO:0007669"/>
    <property type="project" value="UniProtKB-EC"/>
</dbReference>
<dbReference type="HAMAP" id="MF_00013">
    <property type="entry name" value="LipB"/>
    <property type="match status" value="1"/>
</dbReference>
<dbReference type="Pfam" id="PF21948">
    <property type="entry name" value="LplA-B_cat"/>
    <property type="match status" value="1"/>
</dbReference>
<evidence type="ECO:0000313" key="11">
    <source>
        <dbReference type="Proteomes" id="UP000046393"/>
    </source>
</evidence>
<feature type="binding site" evidence="8">
    <location>
        <begin position="89"/>
        <end position="96"/>
    </location>
    <ligand>
        <name>substrate</name>
    </ligand>
</feature>
<comment type="function">
    <text evidence="6">Catalyzes the transfer of endogenously produced octanoic acid from octanoyl-acyl-carrier-protein onto the lipoyl domains of lipoate-dependent enzymes. Lipoyl-ACP can also act as a substrate although octanoyl-ACP is likely to be the physiological substrate.</text>
</comment>
<dbReference type="SUPFAM" id="SSF55681">
    <property type="entry name" value="Class II aaRS and biotin synthetases"/>
    <property type="match status" value="1"/>
</dbReference>
<dbReference type="PROSITE" id="PS01313">
    <property type="entry name" value="LIPB"/>
    <property type="match status" value="1"/>
</dbReference>
<dbReference type="InterPro" id="IPR000544">
    <property type="entry name" value="Octanoyltransferase"/>
</dbReference>
<evidence type="ECO:0000256" key="2">
    <source>
        <dbReference type="ARBA" id="ARBA00004821"/>
    </source>
</evidence>
<evidence type="ECO:0000256" key="4">
    <source>
        <dbReference type="ARBA" id="ARBA00022679"/>
    </source>
</evidence>
<evidence type="ECO:0000313" key="12">
    <source>
        <dbReference type="WBParaSite" id="SMUV_0000712201-mRNA-1"/>
    </source>
</evidence>
<dbReference type="UniPathway" id="UPA00538">
    <property type="reaction ID" value="UER00592"/>
</dbReference>
<dbReference type="Gene3D" id="3.30.930.10">
    <property type="entry name" value="Bira Bifunctional Protein, Domain 2"/>
    <property type="match status" value="1"/>
</dbReference>
<dbReference type="FunFam" id="3.30.930.10:FF:000035">
    <property type="entry name" value="Putative lipoyltransferase 2, mitochondrial"/>
    <property type="match status" value="1"/>
</dbReference>
<evidence type="ECO:0000256" key="7">
    <source>
        <dbReference type="PIRSR" id="PIRSR016262-1"/>
    </source>
</evidence>
<dbReference type="InterPro" id="IPR004143">
    <property type="entry name" value="BPL_LPL_catalytic"/>
</dbReference>
<reference evidence="12" key="1">
    <citation type="submission" date="2017-02" db="UniProtKB">
        <authorList>
            <consortium name="WormBaseParasite"/>
        </authorList>
    </citation>
    <scope>IDENTIFICATION</scope>
</reference>
<dbReference type="GO" id="GO:0005739">
    <property type="term" value="C:mitochondrion"/>
    <property type="evidence" value="ECO:0007669"/>
    <property type="project" value="UniProtKB-SubCell"/>
</dbReference>
<accession>A0A0N5AQZ4</accession>
<organism evidence="11 12">
    <name type="scientific">Syphacia muris</name>
    <dbReference type="NCBI Taxonomy" id="451379"/>
    <lineage>
        <taxon>Eukaryota</taxon>
        <taxon>Metazoa</taxon>
        <taxon>Ecdysozoa</taxon>
        <taxon>Nematoda</taxon>
        <taxon>Chromadorea</taxon>
        <taxon>Rhabditida</taxon>
        <taxon>Spirurina</taxon>
        <taxon>Oxyuridomorpha</taxon>
        <taxon>Oxyuroidea</taxon>
        <taxon>Oxyuridae</taxon>
        <taxon>Syphacia</taxon>
    </lineage>
</organism>
<comment type="subcellular location">
    <subcellularLocation>
        <location evidence="1 6">Mitochondrion</location>
    </subcellularLocation>
</comment>
<comment type="catalytic activity">
    <reaction evidence="6">
        <text>octanoyl-[ACP] + L-lysyl-[protein] = N(6)-octanoyl-L-lysyl-[protein] + holo-[ACP] + H(+)</text>
        <dbReference type="Rhea" id="RHEA:17665"/>
        <dbReference type="Rhea" id="RHEA-COMP:9636"/>
        <dbReference type="Rhea" id="RHEA-COMP:9685"/>
        <dbReference type="Rhea" id="RHEA-COMP:9752"/>
        <dbReference type="Rhea" id="RHEA-COMP:9928"/>
        <dbReference type="ChEBI" id="CHEBI:15378"/>
        <dbReference type="ChEBI" id="CHEBI:29969"/>
        <dbReference type="ChEBI" id="CHEBI:64479"/>
        <dbReference type="ChEBI" id="CHEBI:78463"/>
        <dbReference type="ChEBI" id="CHEBI:78809"/>
        <dbReference type="EC" id="2.3.1.181"/>
    </reaction>
</comment>
<evidence type="ECO:0000256" key="9">
    <source>
        <dbReference type="PIRSR" id="PIRSR016262-3"/>
    </source>
</evidence>
<dbReference type="EC" id="2.3.1.181" evidence="6"/>
<dbReference type="NCBIfam" id="TIGR00214">
    <property type="entry name" value="lipB"/>
    <property type="match status" value="1"/>
</dbReference>
<evidence type="ECO:0000256" key="3">
    <source>
        <dbReference type="ARBA" id="ARBA00007907"/>
    </source>
</evidence>
<keyword evidence="5 6" id="KW-0012">Acyltransferase</keyword>
<feature type="binding site" evidence="8">
    <location>
        <begin position="168"/>
        <end position="170"/>
    </location>
    <ligand>
        <name>substrate</name>
    </ligand>
</feature>
<dbReference type="CDD" id="cd16444">
    <property type="entry name" value="LipB"/>
    <property type="match status" value="1"/>
</dbReference>
<evidence type="ECO:0000256" key="1">
    <source>
        <dbReference type="ARBA" id="ARBA00004173"/>
    </source>
</evidence>
<keyword evidence="4 6" id="KW-0808">Transferase</keyword>
<dbReference type="PROSITE" id="PS51733">
    <property type="entry name" value="BPL_LPL_CATALYTIC"/>
    <property type="match status" value="1"/>
</dbReference>
<feature type="binding site" evidence="8">
    <location>
        <begin position="181"/>
        <end position="183"/>
    </location>
    <ligand>
        <name>substrate</name>
    </ligand>
</feature>
<comment type="pathway">
    <text evidence="2 6">Protein modification; protein lipoylation via endogenous pathway; protein N(6)-(lipoyl)lysine from octanoyl-[acyl-carrier-protein]: step 1/2.</text>
</comment>
<feature type="site" description="Lowers pKa of active site Cys" evidence="9">
    <location>
        <position position="165"/>
    </location>
</feature>
<feature type="domain" description="BPL/LPL catalytic" evidence="10">
    <location>
        <begin position="45"/>
        <end position="238"/>
    </location>
</feature>
<name>A0A0N5AQZ4_9BILA</name>
<sequence length="255" mass="28562">MKLQNLLKKNLVLEALWFGKVSYVNGMKLQDHYIRMVKKARECGQQSKNFLLLFEHNPVYTVGIRSQMYSAEEENKLKKLGAEFYRTNRGGLITFHGPGQLVAYPIIDLSSLRIHRSEESSVRVGVRRFVFLIEEVIIQTVKRFGIVDASRTSNTGVWVGNGTRKIAAIGISVRGGVSSHGLGLNCNTDLSWFNNIVPCGLVGKGVTSMSVECGKEIQVSEVLHSLSEQFADVFQTSLIYNDQHLEIDKLLNSLK</sequence>